<protein>
    <recommendedName>
        <fullName evidence="2">Integrase catalytic domain-containing protein</fullName>
    </recommendedName>
</protein>
<gene>
    <name evidence="3" type="ORF">MTR67_011944</name>
</gene>
<dbReference type="PANTHER" id="PTHR34072">
    <property type="entry name" value="ENZYMATIC POLYPROTEIN-RELATED"/>
    <property type="match status" value="1"/>
</dbReference>
<dbReference type="Proteomes" id="UP001234989">
    <property type="component" value="Chromosome 3"/>
</dbReference>
<dbReference type="AlphaFoldDB" id="A0AAF0QET6"/>
<keyword evidence="4" id="KW-1185">Reference proteome</keyword>
<organism evidence="3 4">
    <name type="scientific">Solanum verrucosum</name>
    <dbReference type="NCBI Taxonomy" id="315347"/>
    <lineage>
        <taxon>Eukaryota</taxon>
        <taxon>Viridiplantae</taxon>
        <taxon>Streptophyta</taxon>
        <taxon>Embryophyta</taxon>
        <taxon>Tracheophyta</taxon>
        <taxon>Spermatophyta</taxon>
        <taxon>Magnoliopsida</taxon>
        <taxon>eudicotyledons</taxon>
        <taxon>Gunneridae</taxon>
        <taxon>Pentapetalae</taxon>
        <taxon>asterids</taxon>
        <taxon>lamiids</taxon>
        <taxon>Solanales</taxon>
        <taxon>Solanaceae</taxon>
        <taxon>Solanoideae</taxon>
        <taxon>Solaneae</taxon>
        <taxon>Solanum</taxon>
    </lineage>
</organism>
<dbReference type="PANTHER" id="PTHR34072:SF52">
    <property type="entry name" value="RIBONUCLEASE H"/>
    <property type="match status" value="1"/>
</dbReference>
<keyword evidence="1" id="KW-0472">Membrane</keyword>
<name>A0AAF0QET6_SOLVR</name>
<evidence type="ECO:0000256" key="1">
    <source>
        <dbReference type="SAM" id="Phobius"/>
    </source>
</evidence>
<dbReference type="InterPro" id="IPR012337">
    <property type="entry name" value="RNaseH-like_sf"/>
</dbReference>
<dbReference type="GO" id="GO:0015074">
    <property type="term" value="P:DNA integration"/>
    <property type="evidence" value="ECO:0007669"/>
    <property type="project" value="InterPro"/>
</dbReference>
<dbReference type="GO" id="GO:0003676">
    <property type="term" value="F:nucleic acid binding"/>
    <property type="evidence" value="ECO:0007669"/>
    <property type="project" value="InterPro"/>
</dbReference>
<evidence type="ECO:0000313" key="4">
    <source>
        <dbReference type="Proteomes" id="UP001234989"/>
    </source>
</evidence>
<sequence length="222" mass="25455">MSVLYHPSKVNVVEDALSRLSMDSLAHVEGCKCQASRRQYDSIWVIVDQIKKLDHFIPVKGSYSMEDYDIMYLREMVRFHGVPLSIISDRGSQSISQFWMSFQMGLCTCVKLTTAYHPQTYGHADRTIQTLKDILRDCVIDFEADHLTSLVKITDQLSDSPFGVVHRRLTVAFSIIVLWVIGRHGTALRNFSAIRRLLPLTADLIIFFIPFCDVVSMLYFKL</sequence>
<feature type="transmembrane region" description="Helical" evidence="1">
    <location>
        <begin position="197"/>
        <end position="220"/>
    </location>
</feature>
<reference evidence="3" key="1">
    <citation type="submission" date="2023-08" db="EMBL/GenBank/DDBJ databases">
        <title>A de novo genome assembly of Solanum verrucosum Schlechtendal, a Mexican diploid species geographically isolated from the other diploid A-genome species in potato relatives.</title>
        <authorList>
            <person name="Hosaka K."/>
        </authorList>
    </citation>
    <scope>NUCLEOTIDE SEQUENCE</scope>
    <source>
        <tissue evidence="3">Young leaves</tissue>
    </source>
</reference>
<keyword evidence="1" id="KW-1133">Transmembrane helix</keyword>
<dbReference type="SUPFAM" id="SSF53098">
    <property type="entry name" value="Ribonuclease H-like"/>
    <property type="match status" value="1"/>
</dbReference>
<dbReference type="Gene3D" id="3.30.420.10">
    <property type="entry name" value="Ribonuclease H-like superfamily/Ribonuclease H"/>
    <property type="match status" value="1"/>
</dbReference>
<dbReference type="InterPro" id="IPR001584">
    <property type="entry name" value="Integrase_cat-core"/>
</dbReference>
<proteinExistence type="predicted"/>
<dbReference type="EMBL" id="CP133614">
    <property type="protein sequence ID" value="WMV18559.1"/>
    <property type="molecule type" value="Genomic_DNA"/>
</dbReference>
<evidence type="ECO:0000259" key="2">
    <source>
        <dbReference type="PROSITE" id="PS50994"/>
    </source>
</evidence>
<evidence type="ECO:0000313" key="3">
    <source>
        <dbReference type="EMBL" id="WMV18559.1"/>
    </source>
</evidence>
<dbReference type="InterPro" id="IPR036397">
    <property type="entry name" value="RNaseH_sf"/>
</dbReference>
<keyword evidence="1" id="KW-0812">Transmembrane</keyword>
<accession>A0AAF0QET6</accession>
<dbReference type="PROSITE" id="PS50994">
    <property type="entry name" value="INTEGRASE"/>
    <property type="match status" value="1"/>
</dbReference>
<feature type="domain" description="Integrase catalytic" evidence="2">
    <location>
        <begin position="3"/>
        <end position="136"/>
    </location>
</feature>